<sequence>MTVTPCGFTRTPEKGLARLHWSDAGWAVDGHAPDPAMNVAGDPAGDPVKDMADDVAELRPLRGLEIEWPAAPVPLDGLLRLAAAGVPLAAPEAGDPATPDAGSVPGWVPEDLARLLADRAWLAHAPDGTARCLADLRREEHSVRLRRLAHRVSGTPAISVVMATKRPALVAGALAQMARQRGVEVEVLLGLHGVPFERVRQAVEDAGLPVAWVEAGPDVPFGQVLNDAAALAGGDHVAKWDDDDWYGPDHLADLVMAAAYSGADVVGTAGEFFYLEPLHTTIRRTTFASGAAYRSEVWSDHVAGGTILTSRSKFHDIGGFPAQPRAVDRDFLKAATEAGARVYRTHGLGYVLRRTLSGGHTWQLPLAHFLKVASSQWRGFRPSLLMEAA</sequence>
<dbReference type="InterPro" id="IPR029044">
    <property type="entry name" value="Nucleotide-diphossugar_trans"/>
</dbReference>
<dbReference type="SUPFAM" id="SSF53448">
    <property type="entry name" value="Nucleotide-diphospho-sugar transferases"/>
    <property type="match status" value="1"/>
</dbReference>
<keyword evidence="2" id="KW-1185">Reference proteome</keyword>
<proteinExistence type="predicted"/>
<evidence type="ECO:0000313" key="1">
    <source>
        <dbReference type="EMBL" id="MFI7445472.1"/>
    </source>
</evidence>
<accession>A0ABW8AFC7</accession>
<comment type="caution">
    <text evidence="1">The sequence shown here is derived from an EMBL/GenBank/DDBJ whole genome shotgun (WGS) entry which is preliminary data.</text>
</comment>
<reference evidence="1 2" key="1">
    <citation type="submission" date="2024-10" db="EMBL/GenBank/DDBJ databases">
        <title>The Natural Products Discovery Center: Release of the First 8490 Sequenced Strains for Exploring Actinobacteria Biosynthetic Diversity.</title>
        <authorList>
            <person name="Kalkreuter E."/>
            <person name="Kautsar S.A."/>
            <person name="Yang D."/>
            <person name="Bader C.D."/>
            <person name="Teijaro C.N."/>
            <person name="Fluegel L."/>
            <person name="Davis C.M."/>
            <person name="Simpson J.R."/>
            <person name="Lauterbach L."/>
            <person name="Steele A.D."/>
            <person name="Gui C."/>
            <person name="Meng S."/>
            <person name="Li G."/>
            <person name="Viehrig K."/>
            <person name="Ye F."/>
            <person name="Su P."/>
            <person name="Kiefer A.F."/>
            <person name="Nichols A."/>
            <person name="Cepeda A.J."/>
            <person name="Yan W."/>
            <person name="Fan B."/>
            <person name="Jiang Y."/>
            <person name="Adhikari A."/>
            <person name="Zheng C.-J."/>
            <person name="Schuster L."/>
            <person name="Cowan T.M."/>
            <person name="Smanski M.J."/>
            <person name="Chevrette M.G."/>
            <person name="De Carvalho L.P.S."/>
            <person name="Shen B."/>
        </authorList>
    </citation>
    <scope>NUCLEOTIDE SEQUENCE [LARGE SCALE GENOMIC DNA]</scope>
    <source>
        <strain evidence="1 2">NPDC049503</strain>
    </source>
</reference>
<gene>
    <name evidence="1" type="ORF">ACIBP5_36370</name>
</gene>
<name>A0ABW8AFC7_9ACTN</name>
<dbReference type="Proteomes" id="UP001612928">
    <property type="component" value="Unassembled WGS sequence"/>
</dbReference>
<dbReference type="RefSeq" id="WP_397025944.1">
    <property type="nucleotide sequence ID" value="NZ_JBITMB010000014.1"/>
</dbReference>
<evidence type="ECO:0000313" key="2">
    <source>
        <dbReference type="Proteomes" id="UP001612928"/>
    </source>
</evidence>
<dbReference type="EMBL" id="JBITMB010000014">
    <property type="protein sequence ID" value="MFI7445472.1"/>
    <property type="molecule type" value="Genomic_DNA"/>
</dbReference>
<protein>
    <submittedName>
        <fullName evidence="1">Glycosyltransferase family 2 protein</fullName>
    </submittedName>
</protein>
<organism evidence="1 2">
    <name type="scientific">Nonomuraea indica</name>
    <dbReference type="NCBI Taxonomy" id="1581193"/>
    <lineage>
        <taxon>Bacteria</taxon>
        <taxon>Bacillati</taxon>
        <taxon>Actinomycetota</taxon>
        <taxon>Actinomycetes</taxon>
        <taxon>Streptosporangiales</taxon>
        <taxon>Streptosporangiaceae</taxon>
        <taxon>Nonomuraea</taxon>
    </lineage>
</organism>
<dbReference type="Gene3D" id="3.90.550.10">
    <property type="entry name" value="Spore Coat Polysaccharide Biosynthesis Protein SpsA, Chain A"/>
    <property type="match status" value="1"/>
</dbReference>
<dbReference type="CDD" id="cd00761">
    <property type="entry name" value="Glyco_tranf_GTA_type"/>
    <property type="match status" value="1"/>
</dbReference>